<dbReference type="SUPFAM" id="SSF56219">
    <property type="entry name" value="DNase I-like"/>
    <property type="match status" value="1"/>
</dbReference>
<feature type="domain" description="Endonuclease/exonuclease/phosphatase" evidence="1">
    <location>
        <begin position="6"/>
        <end position="227"/>
    </location>
</feature>
<dbReference type="Pfam" id="PF03372">
    <property type="entry name" value="Exo_endo_phos"/>
    <property type="match status" value="1"/>
</dbReference>
<keyword evidence="2" id="KW-0255">Endonuclease</keyword>
<dbReference type="InterPro" id="IPR005135">
    <property type="entry name" value="Endo/exonuclease/phosphatase"/>
</dbReference>
<dbReference type="GO" id="GO:0016020">
    <property type="term" value="C:membrane"/>
    <property type="evidence" value="ECO:0007669"/>
    <property type="project" value="GOC"/>
</dbReference>
<sequence>MKLRVMTYNIASGHNYEEDRRQDLAFAQGVIEQYQPDIVGLNEVQENSRVSQYTSQTQILAKGLEMYGYFGPALPMNDGLYGNAMLSKFAASTEVIPIPDPEVKNEDTYYETRCLMKNEIQLEQKITVLVTHFGLARQEKKNAVETVMRTLRGIEGPVVLMGDFNALPHDDVIAPLFTVLKDTALITEDPLLSWPSDRPDRKIDHILVSPQIQVHHVFVPVTRASDHRPYIADIEL</sequence>
<name>A0A926DS77_9FIRM</name>
<evidence type="ECO:0000259" key="1">
    <source>
        <dbReference type="Pfam" id="PF03372"/>
    </source>
</evidence>
<gene>
    <name evidence="2" type="ORF">H8730_12210</name>
</gene>
<dbReference type="PANTHER" id="PTHR14859">
    <property type="entry name" value="CALCOFLUOR WHITE HYPERSENSITIVE PROTEIN PRECURSOR"/>
    <property type="match status" value="1"/>
</dbReference>
<dbReference type="AlphaFoldDB" id="A0A926DS77"/>
<proteinExistence type="predicted"/>
<evidence type="ECO:0000313" key="3">
    <source>
        <dbReference type="Proteomes" id="UP000657006"/>
    </source>
</evidence>
<dbReference type="GO" id="GO:0004519">
    <property type="term" value="F:endonuclease activity"/>
    <property type="evidence" value="ECO:0007669"/>
    <property type="project" value="UniProtKB-KW"/>
</dbReference>
<dbReference type="EMBL" id="JACRSQ010000019">
    <property type="protein sequence ID" value="MBC8544300.1"/>
    <property type="molecule type" value="Genomic_DNA"/>
</dbReference>
<dbReference type="GO" id="GO:0006506">
    <property type="term" value="P:GPI anchor biosynthetic process"/>
    <property type="evidence" value="ECO:0007669"/>
    <property type="project" value="TreeGrafter"/>
</dbReference>
<dbReference type="PANTHER" id="PTHR14859:SF1">
    <property type="entry name" value="PGAP2-INTERACTING PROTEIN"/>
    <property type="match status" value="1"/>
</dbReference>
<dbReference type="RefSeq" id="WP_177713706.1">
    <property type="nucleotide sequence ID" value="NZ_JACRSQ010000019.1"/>
</dbReference>
<keyword evidence="2" id="KW-0378">Hydrolase</keyword>
<organism evidence="2 3">
    <name type="scientific">Bianquea renquensis</name>
    <dbReference type="NCBI Taxonomy" id="2763661"/>
    <lineage>
        <taxon>Bacteria</taxon>
        <taxon>Bacillati</taxon>
        <taxon>Bacillota</taxon>
        <taxon>Clostridia</taxon>
        <taxon>Eubacteriales</taxon>
        <taxon>Bianqueaceae</taxon>
        <taxon>Bianquea</taxon>
    </lineage>
</organism>
<dbReference type="Gene3D" id="3.60.10.10">
    <property type="entry name" value="Endonuclease/exonuclease/phosphatase"/>
    <property type="match status" value="1"/>
</dbReference>
<dbReference type="InterPro" id="IPR051916">
    <property type="entry name" value="GPI-anchor_lipid_remodeler"/>
</dbReference>
<keyword evidence="2" id="KW-0540">Nuclease</keyword>
<accession>A0A926DS77</accession>
<evidence type="ECO:0000313" key="2">
    <source>
        <dbReference type="EMBL" id="MBC8544300.1"/>
    </source>
</evidence>
<dbReference type="InterPro" id="IPR036691">
    <property type="entry name" value="Endo/exonu/phosph_ase_sf"/>
</dbReference>
<dbReference type="Proteomes" id="UP000657006">
    <property type="component" value="Unassembled WGS sequence"/>
</dbReference>
<protein>
    <submittedName>
        <fullName evidence="2">Endonuclease/exonuclease/phosphatase family protein</fullName>
    </submittedName>
</protein>
<reference evidence="2" key="1">
    <citation type="submission" date="2020-08" db="EMBL/GenBank/DDBJ databases">
        <title>Genome public.</title>
        <authorList>
            <person name="Liu C."/>
            <person name="Sun Q."/>
        </authorList>
    </citation>
    <scope>NUCLEOTIDE SEQUENCE</scope>
    <source>
        <strain evidence="2">NSJ-32</strain>
    </source>
</reference>
<keyword evidence="3" id="KW-1185">Reference proteome</keyword>
<comment type="caution">
    <text evidence="2">The sequence shown here is derived from an EMBL/GenBank/DDBJ whole genome shotgun (WGS) entry which is preliminary data.</text>
</comment>